<comment type="caution">
    <text evidence="3">The sequence shown here is derived from an EMBL/GenBank/DDBJ whole genome shotgun (WGS) entry which is preliminary data.</text>
</comment>
<gene>
    <name evidence="3" type="ORF">CTEN210_01968</name>
</gene>
<proteinExistence type="predicted"/>
<feature type="compositionally biased region" description="Low complexity" evidence="1">
    <location>
        <begin position="71"/>
        <end position="82"/>
    </location>
</feature>
<dbReference type="InterPro" id="IPR007454">
    <property type="entry name" value="UPF0250_YbeD-like"/>
</dbReference>
<dbReference type="Gene3D" id="3.30.70.260">
    <property type="match status" value="1"/>
</dbReference>
<reference evidence="3 4" key="1">
    <citation type="journal article" date="2021" name="Sci. Rep.">
        <title>The genome of the diatom Chaetoceros tenuissimus carries an ancient integrated fragment of an extant virus.</title>
        <authorList>
            <person name="Hongo Y."/>
            <person name="Kimura K."/>
            <person name="Takaki Y."/>
            <person name="Yoshida Y."/>
            <person name="Baba S."/>
            <person name="Kobayashi G."/>
            <person name="Nagasaki K."/>
            <person name="Hano T."/>
            <person name="Tomaru Y."/>
        </authorList>
    </citation>
    <scope>NUCLEOTIDE SEQUENCE [LARGE SCALE GENOMIC DNA]</scope>
    <source>
        <strain evidence="3 4">NIES-3715</strain>
    </source>
</reference>
<dbReference type="Pfam" id="PF04359">
    <property type="entry name" value="DUF493"/>
    <property type="match status" value="1"/>
</dbReference>
<feature type="chain" id="PRO_5042237336" evidence="2">
    <location>
        <begin position="24"/>
        <end position="280"/>
    </location>
</feature>
<keyword evidence="4" id="KW-1185">Reference proteome</keyword>
<feature type="compositionally biased region" description="Polar residues" evidence="1">
    <location>
        <begin position="41"/>
        <end position="50"/>
    </location>
</feature>
<sequence length="280" mass="31041">MALNSRSISLLALLSASLTSTSAFAPLPMSSINTALNANKPSGSFFNQVPSEDDREKKEEEKKIVEEKPSILDNLLINSNNLDTEEEEKPTDSKTEDTADPFDQSLEKLLNTRKAKSKASRPSTIGGVPTSKASGFGKASSQPKIINTRTSFKSKTTVKKSFVGIGKPMNDINKPEYDDQGYTLYADETTGEKSRVFEALVDYPSVFKMKIIGANESTFSSDMRQIVADSCNVSFEEVKYTERLKGKWLSVTVHAPVENAEMLYSLYENVDKDPRVKFKF</sequence>
<feature type="region of interest" description="Disordered" evidence="1">
    <location>
        <begin position="41"/>
        <end position="141"/>
    </location>
</feature>
<feature type="compositionally biased region" description="Basic and acidic residues" evidence="1">
    <location>
        <begin position="52"/>
        <end position="70"/>
    </location>
</feature>
<evidence type="ECO:0000256" key="2">
    <source>
        <dbReference type="SAM" id="SignalP"/>
    </source>
</evidence>
<dbReference type="Proteomes" id="UP001054902">
    <property type="component" value="Unassembled WGS sequence"/>
</dbReference>
<evidence type="ECO:0000256" key="1">
    <source>
        <dbReference type="SAM" id="MobiDB-lite"/>
    </source>
</evidence>
<accession>A0AAD3CIL9</accession>
<name>A0AAD3CIL9_9STRA</name>
<keyword evidence="2" id="KW-0732">Signal</keyword>
<feature type="signal peptide" evidence="2">
    <location>
        <begin position="1"/>
        <end position="23"/>
    </location>
</feature>
<organism evidence="3 4">
    <name type="scientific">Chaetoceros tenuissimus</name>
    <dbReference type="NCBI Taxonomy" id="426638"/>
    <lineage>
        <taxon>Eukaryota</taxon>
        <taxon>Sar</taxon>
        <taxon>Stramenopiles</taxon>
        <taxon>Ochrophyta</taxon>
        <taxon>Bacillariophyta</taxon>
        <taxon>Coscinodiscophyceae</taxon>
        <taxon>Chaetocerotophycidae</taxon>
        <taxon>Chaetocerotales</taxon>
        <taxon>Chaetocerotaceae</taxon>
        <taxon>Chaetoceros</taxon>
    </lineage>
</organism>
<evidence type="ECO:0000313" key="4">
    <source>
        <dbReference type="Proteomes" id="UP001054902"/>
    </source>
</evidence>
<protein>
    <submittedName>
        <fullName evidence="3">Uncharacterized protein</fullName>
    </submittedName>
</protein>
<dbReference type="InterPro" id="IPR027471">
    <property type="entry name" value="YbeD-like_sf"/>
</dbReference>
<dbReference type="EMBL" id="BLLK01000020">
    <property type="protein sequence ID" value="GFH45494.1"/>
    <property type="molecule type" value="Genomic_DNA"/>
</dbReference>
<evidence type="ECO:0000313" key="3">
    <source>
        <dbReference type="EMBL" id="GFH45494.1"/>
    </source>
</evidence>
<dbReference type="SUPFAM" id="SSF117991">
    <property type="entry name" value="YbeD/HP0495-like"/>
    <property type="match status" value="1"/>
</dbReference>
<dbReference type="AlphaFoldDB" id="A0AAD3CIL9"/>